<dbReference type="InterPro" id="IPR043429">
    <property type="entry name" value="ArtM/GltK/GlnP/TcyL/YhdX-like"/>
</dbReference>
<keyword evidence="10" id="KW-1185">Reference proteome</keyword>
<sequence>MTGRFNIHILFDHWDRFLLGFVHTIESSAIALIGSFILGTIIAVMRISPVKPLNWIGTAYVEFIRNIPLLLVVFFFFLGLPSLGVPLDGFTSGTIGLMVYTASFIAESIRAGIQTVPSGQTEAARATGLTYIQTMVHIVLPQAIKIVLPSISNQFINLVKNSSILAVVAGLDLMYYADLINADTFLPLTVYTLVAIFYLILTLPLSLAVQYMERRFSSADH</sequence>
<reference evidence="9 10" key="1">
    <citation type="submission" date="2023-03" db="EMBL/GenBank/DDBJ databases">
        <title>Bacillus Genome Sequencing.</title>
        <authorList>
            <person name="Dunlap C."/>
        </authorList>
    </citation>
    <scope>NUCLEOTIDE SEQUENCE [LARGE SCALE GENOMIC DNA]</scope>
    <source>
        <strain evidence="9 10">BD-525</strain>
    </source>
</reference>
<evidence type="ECO:0000259" key="8">
    <source>
        <dbReference type="PROSITE" id="PS50928"/>
    </source>
</evidence>
<evidence type="ECO:0000256" key="1">
    <source>
        <dbReference type="ARBA" id="ARBA00004651"/>
    </source>
</evidence>
<dbReference type="Pfam" id="PF00528">
    <property type="entry name" value="BPD_transp_1"/>
    <property type="match status" value="1"/>
</dbReference>
<keyword evidence="2 7" id="KW-0813">Transport</keyword>
<dbReference type="InterPro" id="IPR000515">
    <property type="entry name" value="MetI-like"/>
</dbReference>
<comment type="caution">
    <text evidence="9">The sequence shown here is derived from an EMBL/GenBank/DDBJ whole genome shotgun (WGS) entry which is preliminary data.</text>
</comment>
<evidence type="ECO:0000256" key="6">
    <source>
        <dbReference type="ARBA" id="ARBA00023136"/>
    </source>
</evidence>
<protein>
    <submittedName>
        <fullName evidence="9">Amino acid ABC transporter permease</fullName>
    </submittedName>
</protein>
<dbReference type="RefSeq" id="WP_326088773.1">
    <property type="nucleotide sequence ID" value="NZ_JARLKZ010000008.1"/>
</dbReference>
<evidence type="ECO:0000256" key="3">
    <source>
        <dbReference type="ARBA" id="ARBA00022475"/>
    </source>
</evidence>
<proteinExistence type="inferred from homology"/>
<comment type="subcellular location">
    <subcellularLocation>
        <location evidence="1 7">Cell membrane</location>
        <topology evidence="1 7">Multi-pass membrane protein</topology>
    </subcellularLocation>
</comment>
<dbReference type="PANTHER" id="PTHR30614">
    <property type="entry name" value="MEMBRANE COMPONENT OF AMINO ACID ABC TRANSPORTER"/>
    <property type="match status" value="1"/>
</dbReference>
<keyword evidence="4 7" id="KW-0812">Transmembrane</keyword>
<evidence type="ECO:0000256" key="2">
    <source>
        <dbReference type="ARBA" id="ARBA00022448"/>
    </source>
</evidence>
<feature type="transmembrane region" description="Helical" evidence="7">
    <location>
        <begin position="20"/>
        <end position="45"/>
    </location>
</feature>
<dbReference type="SUPFAM" id="SSF161098">
    <property type="entry name" value="MetI-like"/>
    <property type="match status" value="1"/>
</dbReference>
<feature type="transmembrane region" description="Helical" evidence="7">
    <location>
        <begin position="188"/>
        <end position="209"/>
    </location>
</feature>
<evidence type="ECO:0000256" key="4">
    <source>
        <dbReference type="ARBA" id="ARBA00022692"/>
    </source>
</evidence>
<dbReference type="PROSITE" id="PS50928">
    <property type="entry name" value="ABC_TM1"/>
    <property type="match status" value="1"/>
</dbReference>
<dbReference type="Proteomes" id="UP001344632">
    <property type="component" value="Unassembled WGS sequence"/>
</dbReference>
<evidence type="ECO:0000256" key="5">
    <source>
        <dbReference type="ARBA" id="ARBA00022989"/>
    </source>
</evidence>
<name>A0ABU6GRX0_9BACL</name>
<evidence type="ECO:0000313" key="10">
    <source>
        <dbReference type="Proteomes" id="UP001344632"/>
    </source>
</evidence>
<dbReference type="InterPro" id="IPR035906">
    <property type="entry name" value="MetI-like_sf"/>
</dbReference>
<comment type="similarity">
    <text evidence="7">Belongs to the binding-protein-dependent transport system permease family.</text>
</comment>
<feature type="domain" description="ABC transmembrane type-1" evidence="8">
    <location>
        <begin position="21"/>
        <end position="209"/>
    </location>
</feature>
<dbReference type="EMBL" id="JARLKZ010000008">
    <property type="protein sequence ID" value="MEC0241046.1"/>
    <property type="molecule type" value="Genomic_DNA"/>
</dbReference>
<keyword evidence="5 7" id="KW-1133">Transmembrane helix</keyword>
<evidence type="ECO:0000256" key="7">
    <source>
        <dbReference type="RuleBase" id="RU363032"/>
    </source>
</evidence>
<feature type="transmembrane region" description="Helical" evidence="7">
    <location>
        <begin position="89"/>
        <end position="106"/>
    </location>
</feature>
<keyword evidence="6 7" id="KW-0472">Membrane</keyword>
<organism evidence="9 10">
    <name type="scientific">Paenibacillus dokdonensis</name>
    <dbReference type="NCBI Taxonomy" id="2567944"/>
    <lineage>
        <taxon>Bacteria</taxon>
        <taxon>Bacillati</taxon>
        <taxon>Bacillota</taxon>
        <taxon>Bacilli</taxon>
        <taxon>Bacillales</taxon>
        <taxon>Paenibacillaceae</taxon>
        <taxon>Paenibacillus</taxon>
    </lineage>
</organism>
<gene>
    <name evidence="9" type="ORF">P4H66_14430</name>
</gene>
<feature type="transmembrane region" description="Helical" evidence="7">
    <location>
        <begin position="66"/>
        <end position="83"/>
    </location>
</feature>
<dbReference type="PANTHER" id="PTHR30614:SF7">
    <property type="entry name" value="GLUTAMINE ABC TRANSPORTER PERMEASE PROTEIN GLNM-RELATED"/>
    <property type="match status" value="1"/>
</dbReference>
<dbReference type="Gene3D" id="1.10.3720.10">
    <property type="entry name" value="MetI-like"/>
    <property type="match status" value="1"/>
</dbReference>
<accession>A0ABU6GRX0</accession>
<evidence type="ECO:0000313" key="9">
    <source>
        <dbReference type="EMBL" id="MEC0241046.1"/>
    </source>
</evidence>
<dbReference type="CDD" id="cd06261">
    <property type="entry name" value="TM_PBP2"/>
    <property type="match status" value="1"/>
</dbReference>
<feature type="transmembrane region" description="Helical" evidence="7">
    <location>
        <begin position="155"/>
        <end position="176"/>
    </location>
</feature>
<dbReference type="InterPro" id="IPR010065">
    <property type="entry name" value="AA_ABC_transptr_permease_3TM"/>
</dbReference>
<dbReference type="NCBIfam" id="TIGR01726">
    <property type="entry name" value="HEQRo_perm_3TM"/>
    <property type="match status" value="1"/>
</dbReference>
<keyword evidence="3" id="KW-1003">Cell membrane</keyword>